<dbReference type="AlphaFoldDB" id="A0A6G1Q363"/>
<dbReference type="Proteomes" id="UP000503349">
    <property type="component" value="Chromosome 12"/>
</dbReference>
<dbReference type="InterPro" id="IPR039465">
    <property type="entry name" value="IL-17_rcpt-like"/>
</dbReference>
<keyword evidence="3" id="KW-1003">Cell membrane</keyword>
<evidence type="ECO:0000256" key="6">
    <source>
        <dbReference type="ARBA" id="ARBA00022989"/>
    </source>
</evidence>
<evidence type="ECO:0000256" key="8">
    <source>
        <dbReference type="ARBA" id="ARBA00023170"/>
    </source>
</evidence>
<evidence type="ECO:0000256" key="11">
    <source>
        <dbReference type="SAM" id="SignalP"/>
    </source>
</evidence>
<dbReference type="GO" id="GO:0005886">
    <property type="term" value="C:plasma membrane"/>
    <property type="evidence" value="ECO:0007669"/>
    <property type="project" value="UniProtKB-SubCell"/>
</dbReference>
<feature type="chain" id="PRO_5026147855" evidence="11">
    <location>
        <begin position="30"/>
        <end position="680"/>
    </location>
</feature>
<dbReference type="EMBL" id="CM015723">
    <property type="protein sequence ID" value="KAF3697061.1"/>
    <property type="molecule type" value="Genomic_DNA"/>
</dbReference>
<dbReference type="PROSITE" id="PS51534">
    <property type="entry name" value="SEFIR"/>
    <property type="match status" value="1"/>
</dbReference>
<evidence type="ECO:0000256" key="4">
    <source>
        <dbReference type="ARBA" id="ARBA00022692"/>
    </source>
</evidence>
<proteinExistence type="predicted"/>
<dbReference type="InterPro" id="IPR027841">
    <property type="entry name" value="IL-17_rcpt_C/E_N"/>
</dbReference>
<evidence type="ECO:0000256" key="9">
    <source>
        <dbReference type="ARBA" id="ARBA00023180"/>
    </source>
</evidence>
<sequence>MAPTRLPAPQVFFLLLSGLRIWQWMSVSALEMVNQEAPEINCSEGLTGCQISSAESLVFTASPFGPALPEPNDLVEVTHVKLKVILYCSTTSDCKPRLQITITVQEVDIAIHVSEGSGGFIDDEGSNSMNQMAEGSGQTLFPKPKALVRVCLSTPDPKEICKTIEFMSRQSNLHRATHPPAQKQMHVRLVLKEKLMFGSPVLVTVYPHSNGTTINQSITVPSLEDVCPMNLNAVKECDAPSLRAVTDRKRNVVLLQLEGTEPRQDKLMCQMVWNEMAGEILPWPEGKREIVISSNLVAPCLCFRVWWRGKNLQRDFCPFKNQQDAYEKMQHGVSVTMVESLIRDGDWGLSWNVTSRCSLEAEMWLCQKDVAGGQCEEVMGSRRTLHSHAGWHATRSGHWLKINKSYLEPQCPFASAVGGGHVVLLYPPDDNQALAGLMCHLGSSLQAVGFSVSLDLWSQAELSALGPVTWLHSRLDQLKRQGGKVVLVLTQAAWIRAEEWGALRWETDTPSKNKEEDDTGKSYPASSALLSVDVFSASLSCILADYLQGRAGERFTLVQFESFPPEPPGGFRQLPDLFRGLHVYSLPSQSLGFLTELAGAKQVATASARRKRAGGLRMASRVLARGLSGFTAGTTVLRLAGVSQSCVGVEAEETVPLQPCLLTPPSSPHTKPKVNEMKWV</sequence>
<dbReference type="Pfam" id="PF15037">
    <property type="entry name" value="IL17_R_N"/>
    <property type="match status" value="1"/>
</dbReference>
<name>A0A6G1Q363_CHAAH</name>
<dbReference type="InterPro" id="IPR013568">
    <property type="entry name" value="SEFIR_dom"/>
</dbReference>
<dbReference type="Gene3D" id="3.40.50.11530">
    <property type="match status" value="1"/>
</dbReference>
<keyword evidence="6" id="KW-1133">Transmembrane helix</keyword>
<evidence type="ECO:0000256" key="5">
    <source>
        <dbReference type="ARBA" id="ARBA00022729"/>
    </source>
</evidence>
<keyword evidence="5 11" id="KW-0732">Signal</keyword>
<keyword evidence="9" id="KW-0325">Glycoprotein</keyword>
<keyword evidence="8 13" id="KW-0675">Receptor</keyword>
<accession>A0A6G1Q363</accession>
<dbReference type="PANTHER" id="PTHR15583:SF12">
    <property type="entry name" value="INTERLEUKIN-17 RECEPTOR C"/>
    <property type="match status" value="1"/>
</dbReference>
<feature type="signal peptide" evidence="11">
    <location>
        <begin position="1"/>
        <end position="29"/>
    </location>
</feature>
<keyword evidence="7" id="KW-0472">Membrane</keyword>
<dbReference type="GO" id="GO:0006954">
    <property type="term" value="P:inflammatory response"/>
    <property type="evidence" value="ECO:0007669"/>
    <property type="project" value="UniProtKB-KW"/>
</dbReference>
<evidence type="ECO:0000256" key="3">
    <source>
        <dbReference type="ARBA" id="ARBA00022475"/>
    </source>
</evidence>
<keyword evidence="14" id="KW-1185">Reference proteome</keyword>
<dbReference type="Pfam" id="PF08357">
    <property type="entry name" value="SEFIR"/>
    <property type="match status" value="1"/>
</dbReference>
<dbReference type="GO" id="GO:0030368">
    <property type="term" value="F:interleukin-17 receptor activity"/>
    <property type="evidence" value="ECO:0007669"/>
    <property type="project" value="InterPro"/>
</dbReference>
<evidence type="ECO:0000313" key="13">
    <source>
        <dbReference type="EMBL" id="KAF3697061.1"/>
    </source>
</evidence>
<gene>
    <name evidence="13" type="ORF">EXN66_Car012741</name>
</gene>
<evidence type="ECO:0000256" key="7">
    <source>
        <dbReference type="ARBA" id="ARBA00023136"/>
    </source>
</evidence>
<evidence type="ECO:0000259" key="12">
    <source>
        <dbReference type="PROSITE" id="PS51534"/>
    </source>
</evidence>
<protein>
    <submittedName>
        <fullName evidence="13">Interleukin-17 receptor C</fullName>
    </submittedName>
</protein>
<dbReference type="PANTHER" id="PTHR15583">
    <property type="entry name" value="INTERLEUKIN-17 RECEPTOR"/>
    <property type="match status" value="1"/>
</dbReference>
<keyword evidence="4" id="KW-0812">Transmembrane</keyword>
<evidence type="ECO:0000313" key="14">
    <source>
        <dbReference type="Proteomes" id="UP000503349"/>
    </source>
</evidence>
<keyword evidence="10" id="KW-0395">Inflammatory response</keyword>
<reference evidence="14" key="2">
    <citation type="submission" date="2019-02" db="EMBL/GenBank/DDBJ databases">
        <title>Opniocepnalus argus Var Kimnra genome.</title>
        <authorList>
            <person name="Zhou C."/>
            <person name="Xiao S."/>
        </authorList>
    </citation>
    <scope>NUCLEOTIDE SEQUENCE [LARGE SCALE GENOMIC DNA]</scope>
</reference>
<evidence type="ECO:0000256" key="2">
    <source>
        <dbReference type="ARBA" id="ARBA00004479"/>
    </source>
</evidence>
<feature type="domain" description="SEFIR" evidence="12">
    <location>
        <begin position="419"/>
        <end position="595"/>
    </location>
</feature>
<evidence type="ECO:0000256" key="10">
    <source>
        <dbReference type="ARBA" id="ARBA00023198"/>
    </source>
</evidence>
<evidence type="ECO:0000256" key="1">
    <source>
        <dbReference type="ARBA" id="ARBA00004162"/>
    </source>
</evidence>
<organism evidence="13 14">
    <name type="scientific">Channa argus</name>
    <name type="common">Northern snakehead</name>
    <name type="synonym">Ophicephalus argus</name>
    <dbReference type="NCBI Taxonomy" id="215402"/>
    <lineage>
        <taxon>Eukaryota</taxon>
        <taxon>Metazoa</taxon>
        <taxon>Chordata</taxon>
        <taxon>Craniata</taxon>
        <taxon>Vertebrata</taxon>
        <taxon>Euteleostomi</taxon>
        <taxon>Actinopterygii</taxon>
        <taxon>Neopterygii</taxon>
        <taxon>Teleostei</taxon>
        <taxon>Neoteleostei</taxon>
        <taxon>Acanthomorphata</taxon>
        <taxon>Anabantaria</taxon>
        <taxon>Anabantiformes</taxon>
        <taxon>Channoidei</taxon>
        <taxon>Channidae</taxon>
        <taxon>Channa</taxon>
    </lineage>
</organism>
<comment type="subcellular location">
    <subcellularLocation>
        <location evidence="1">Cell membrane</location>
        <topology evidence="1">Single-pass membrane protein</topology>
    </subcellularLocation>
    <subcellularLocation>
        <location evidence="2">Membrane</location>
        <topology evidence="2">Single-pass type I membrane protein</topology>
    </subcellularLocation>
</comment>
<reference evidence="13 14" key="1">
    <citation type="submission" date="2019-02" db="EMBL/GenBank/DDBJ databases">
        <title>Opniocepnalus argus genome.</title>
        <authorList>
            <person name="Zhou C."/>
            <person name="Xiao S."/>
        </authorList>
    </citation>
    <scope>NUCLEOTIDE SEQUENCE [LARGE SCALE GENOMIC DNA]</scope>
    <source>
        <strain evidence="13">OARG1902GOOAL</strain>
        <tissue evidence="13">Muscle</tissue>
    </source>
</reference>